<name>A0ABY8FA19_9HYPH</name>
<accession>A0ABY8FA19</accession>
<evidence type="ECO:0000313" key="2">
    <source>
        <dbReference type="EMBL" id="WFE91022.1"/>
    </source>
</evidence>
<dbReference type="Pfam" id="PF20343">
    <property type="entry name" value="DUF6638"/>
    <property type="match status" value="1"/>
</dbReference>
<reference evidence="2 3" key="1">
    <citation type="submission" date="2023-03" db="EMBL/GenBank/DDBJ databases">
        <title>Roseibium porphyridii sp. nov. and Roseibium rhodosorbium sp. nov. isolated from marine algae, Porphyridium cruentum and Rhodosorus marinus, respectively.</title>
        <authorList>
            <person name="Lee M.W."/>
            <person name="Choi B.J."/>
            <person name="Lee J.K."/>
            <person name="Choi D.G."/>
            <person name="Baek J.H."/>
            <person name="Bayburt H."/>
            <person name="Kim J.M."/>
            <person name="Han D.M."/>
            <person name="Kim K.H."/>
            <person name="Jeon C.O."/>
        </authorList>
    </citation>
    <scope>NUCLEOTIDE SEQUENCE [LARGE SCALE GENOMIC DNA]</scope>
    <source>
        <strain evidence="2 3">KMA01</strain>
    </source>
</reference>
<feature type="region of interest" description="Disordered" evidence="1">
    <location>
        <begin position="439"/>
        <end position="458"/>
    </location>
</feature>
<dbReference type="Proteomes" id="UP001209803">
    <property type="component" value="Chromosome"/>
</dbReference>
<gene>
    <name evidence="2" type="ORF">K1718_06635</name>
</gene>
<evidence type="ECO:0000256" key="1">
    <source>
        <dbReference type="SAM" id="MobiDB-lite"/>
    </source>
</evidence>
<organism evidence="2 3">
    <name type="scientific">Roseibium porphyridii</name>
    <dbReference type="NCBI Taxonomy" id="2866279"/>
    <lineage>
        <taxon>Bacteria</taxon>
        <taxon>Pseudomonadati</taxon>
        <taxon>Pseudomonadota</taxon>
        <taxon>Alphaproteobacteria</taxon>
        <taxon>Hyphomicrobiales</taxon>
        <taxon>Stappiaceae</taxon>
        <taxon>Roseibium</taxon>
    </lineage>
</organism>
<sequence>MMRLVRHGLMFGNLVEVTSPSMVSRYNRALEHLTGKTTQLEEFHIDISGFSPEIGDELDDPNYLNPHGCNRLFIVLSTAQKTAPLLNAHFSFSRTVLRRYIDQNEEQLFALTLHDAVVGELLNTVYTIRSPLDLFDIRQIDIEADTVGAHVEASEELSSKIHAFMSEPDGWWDDVLISEMIELSKHTGDIIRTPLKLETQSFEEGNFHTSHYGGLYVFRDVKRTACIASRNVDIVSDLPVKYVLTLQDRKAIATYLTRNGLIEAIHDVLGTDAIDILNQKLDFIAIDLAASLGEDLSDISRRDLRNLKRKYHSDLPEAYHALESAVRRMAAGRKVRWPDPDDPAFFYLFRSSDHSDKMLVNRLLAELTPLDFRQLFICHKDAFYDHYRTWSEPKKTFVAQFLAEEYMVDKAGTRRELFGAEPGMQEDYLDYGFGQDMGPWGAIPKTRDDDDDDEDDDD</sequence>
<dbReference type="InterPro" id="IPR046578">
    <property type="entry name" value="DUF6638"/>
</dbReference>
<proteinExistence type="predicted"/>
<dbReference type="EMBL" id="CP120863">
    <property type="protein sequence ID" value="WFE91022.1"/>
    <property type="molecule type" value="Genomic_DNA"/>
</dbReference>
<dbReference type="RefSeq" id="WP_265683227.1">
    <property type="nucleotide sequence ID" value="NZ_CP120863.1"/>
</dbReference>
<feature type="compositionally biased region" description="Acidic residues" evidence="1">
    <location>
        <begin position="449"/>
        <end position="458"/>
    </location>
</feature>
<evidence type="ECO:0000313" key="3">
    <source>
        <dbReference type="Proteomes" id="UP001209803"/>
    </source>
</evidence>
<protein>
    <submittedName>
        <fullName evidence="2">Uncharacterized protein</fullName>
    </submittedName>
</protein>
<keyword evidence="3" id="KW-1185">Reference proteome</keyword>